<dbReference type="Proteomes" id="UP000198734">
    <property type="component" value="Unassembled WGS sequence"/>
</dbReference>
<dbReference type="InterPro" id="IPR018656">
    <property type="entry name" value="DUF2087"/>
</dbReference>
<protein>
    <recommendedName>
        <fullName evidence="1">DUF2087 domain-containing protein</fullName>
    </recommendedName>
</protein>
<gene>
    <name evidence="2" type="ORF">SAMN05421670_1933</name>
</gene>
<dbReference type="AlphaFoldDB" id="A0A1I5Y648"/>
<evidence type="ECO:0000259" key="1">
    <source>
        <dbReference type="Pfam" id="PF09860"/>
    </source>
</evidence>
<reference evidence="3" key="1">
    <citation type="submission" date="2016-10" db="EMBL/GenBank/DDBJ databases">
        <authorList>
            <person name="Varghese N."/>
            <person name="Submissions S."/>
        </authorList>
    </citation>
    <scope>NUCLEOTIDE SEQUENCE [LARGE SCALE GENOMIC DNA]</scope>
    <source>
        <strain evidence="3">DSM 11706</strain>
    </source>
</reference>
<dbReference type="EMBL" id="FOXU01000002">
    <property type="protein sequence ID" value="SFQ39668.1"/>
    <property type="molecule type" value="Genomic_DNA"/>
</dbReference>
<accession>A0A1I5Y648</accession>
<dbReference type="STRING" id="126156.SAMN05421670_1933"/>
<sequence length="251" mass="29639">MEVSELLWNASSEQLKSGYAEEDEMYICIMCGFKVEKGFIYPKNNMLYEAEKFMKHHIETEHDSVFQYLIGLNKKFTGLTEHQNSLLRLFYEGRSDAEIQTELGIGSSSTIRNHRFVLKEKERQAKVFLAMMELLKAKDNHAPTFLPLHKTATMVDDRYNITQEEQKYIESKFFPDGIDGPLMKFPRKEKQKLATLRVLIQRFEKGKIYTEKEINHVLKNAYEDFVTLRRYLIEYGFLDRQDDGSAYWVKN</sequence>
<evidence type="ECO:0000313" key="3">
    <source>
        <dbReference type="Proteomes" id="UP000198734"/>
    </source>
</evidence>
<dbReference type="OrthoDB" id="9789954at2"/>
<keyword evidence="3" id="KW-1185">Reference proteome</keyword>
<feature type="domain" description="DUF2087" evidence="1">
    <location>
        <begin position="182"/>
        <end position="249"/>
    </location>
</feature>
<name>A0A1I5Y648_9BACI</name>
<dbReference type="RefSeq" id="WP_093536556.1">
    <property type="nucleotide sequence ID" value="NZ_FOXU01000002.1"/>
</dbReference>
<evidence type="ECO:0000313" key="2">
    <source>
        <dbReference type="EMBL" id="SFQ39668.1"/>
    </source>
</evidence>
<proteinExistence type="predicted"/>
<organism evidence="2 3">
    <name type="scientific">Psychrobacillus psychrotolerans</name>
    <dbReference type="NCBI Taxonomy" id="126156"/>
    <lineage>
        <taxon>Bacteria</taxon>
        <taxon>Bacillati</taxon>
        <taxon>Bacillota</taxon>
        <taxon>Bacilli</taxon>
        <taxon>Bacillales</taxon>
        <taxon>Bacillaceae</taxon>
        <taxon>Psychrobacillus</taxon>
    </lineage>
</organism>
<dbReference type="Pfam" id="PF09860">
    <property type="entry name" value="DUF2087"/>
    <property type="match status" value="1"/>
</dbReference>